<dbReference type="EMBL" id="MJEQ01037187">
    <property type="protein sequence ID" value="OIT03128.1"/>
    <property type="molecule type" value="Genomic_DNA"/>
</dbReference>
<feature type="region of interest" description="Disordered" evidence="1">
    <location>
        <begin position="29"/>
        <end position="60"/>
    </location>
</feature>
<evidence type="ECO:0000313" key="2">
    <source>
        <dbReference type="EMBL" id="OIT03128.1"/>
    </source>
</evidence>
<dbReference type="OMA" id="SGETEHM"/>
<comment type="caution">
    <text evidence="2">The sequence shown here is derived from an EMBL/GenBank/DDBJ whole genome shotgun (WGS) entry which is preliminary data.</text>
</comment>
<feature type="non-terminal residue" evidence="2">
    <location>
        <position position="1"/>
    </location>
</feature>
<evidence type="ECO:0000256" key="1">
    <source>
        <dbReference type="SAM" id="MobiDB-lite"/>
    </source>
</evidence>
<proteinExistence type="predicted"/>
<keyword evidence="3" id="KW-1185">Reference proteome</keyword>
<dbReference type="PANTHER" id="PTHR34222">
    <property type="entry name" value="GAG_PRE-INTEGRS DOMAIN-CONTAINING PROTEIN"/>
    <property type="match status" value="1"/>
</dbReference>
<dbReference type="AlphaFoldDB" id="A0A1J6IRD3"/>
<feature type="compositionally biased region" description="Basic and acidic residues" evidence="1">
    <location>
        <begin position="50"/>
        <end position="60"/>
    </location>
</feature>
<name>A0A1J6IRD3_NICAT</name>
<accession>A0A1J6IRD3</accession>
<reference evidence="2" key="1">
    <citation type="submission" date="2016-11" db="EMBL/GenBank/DDBJ databases">
        <title>The genome of Nicotiana attenuata.</title>
        <authorList>
            <person name="Xu S."/>
            <person name="Brockmoeller T."/>
            <person name="Gaquerel E."/>
            <person name="Navarro A."/>
            <person name="Kuhl H."/>
            <person name="Gase K."/>
            <person name="Ling Z."/>
            <person name="Zhou W."/>
            <person name="Kreitzer C."/>
            <person name="Stanke M."/>
            <person name="Tang H."/>
            <person name="Lyons E."/>
            <person name="Pandey P."/>
            <person name="Pandey S.P."/>
            <person name="Timmermann B."/>
            <person name="Baldwin I.T."/>
        </authorList>
    </citation>
    <scope>NUCLEOTIDE SEQUENCE [LARGE SCALE GENOMIC DNA]</scope>
    <source>
        <strain evidence="2">UT</strain>
    </source>
</reference>
<feature type="non-terminal residue" evidence="2">
    <location>
        <position position="213"/>
    </location>
</feature>
<evidence type="ECO:0000313" key="3">
    <source>
        <dbReference type="Proteomes" id="UP000187609"/>
    </source>
</evidence>
<gene>
    <name evidence="2" type="ORF">A4A49_57624</name>
</gene>
<dbReference type="Proteomes" id="UP000187609">
    <property type="component" value="Unassembled WGS sequence"/>
</dbReference>
<organism evidence="2 3">
    <name type="scientific">Nicotiana attenuata</name>
    <name type="common">Coyote tobacco</name>
    <dbReference type="NCBI Taxonomy" id="49451"/>
    <lineage>
        <taxon>Eukaryota</taxon>
        <taxon>Viridiplantae</taxon>
        <taxon>Streptophyta</taxon>
        <taxon>Embryophyta</taxon>
        <taxon>Tracheophyta</taxon>
        <taxon>Spermatophyta</taxon>
        <taxon>Magnoliopsida</taxon>
        <taxon>eudicotyledons</taxon>
        <taxon>Gunneridae</taxon>
        <taxon>Pentapetalae</taxon>
        <taxon>asterids</taxon>
        <taxon>lamiids</taxon>
        <taxon>Solanales</taxon>
        <taxon>Solanaceae</taxon>
        <taxon>Nicotianoideae</taxon>
        <taxon>Nicotianeae</taxon>
        <taxon>Nicotiana</taxon>
    </lineage>
</organism>
<dbReference type="PANTHER" id="PTHR34222:SF33">
    <property type="entry name" value="RETROTRANSPOSON GAG DOMAIN-CONTAINING PROTEIN"/>
    <property type="match status" value="1"/>
</dbReference>
<sequence length="213" mass="23733">ILFSSPLPSIGQTYSLVIQDEKQKEIHTAPAYPGESGSFLATNQQGNGRRFNENQEQKGGFDPRKNVGICTYCKKPGHTIDKCYRIHGVPADFKFTKQRKFQENVQANDVFNTNEEGIQGNMNVLGTQSLTQENVTQLLQLLQQVNIGQQGAETSEASVNLSCAGIAKIFNSFACFIQIDSESWILDSGETEHMTFNINFFVNYKALPKPVMV</sequence>
<dbReference type="Gramene" id="OIT03128">
    <property type="protein sequence ID" value="OIT03128"/>
    <property type="gene ID" value="A4A49_57624"/>
</dbReference>
<protein>
    <submittedName>
        <fullName evidence="2">Uncharacterized protein</fullName>
    </submittedName>
</protein>